<dbReference type="SUPFAM" id="SSF49265">
    <property type="entry name" value="Fibronectin type III"/>
    <property type="match status" value="1"/>
</dbReference>
<keyword evidence="8" id="KW-0732">Signal</keyword>
<dbReference type="SMART" id="SM00060">
    <property type="entry name" value="FN3"/>
    <property type="match status" value="1"/>
</dbReference>
<evidence type="ECO:0000256" key="8">
    <source>
        <dbReference type="SAM" id="SignalP"/>
    </source>
</evidence>
<dbReference type="NCBIfam" id="TIGR04183">
    <property type="entry name" value="Por_Secre_tail"/>
    <property type="match status" value="1"/>
</dbReference>
<dbReference type="Pfam" id="PF16656">
    <property type="entry name" value="Pur_ac_phosph_N"/>
    <property type="match status" value="1"/>
</dbReference>
<feature type="region of interest" description="Disordered" evidence="7">
    <location>
        <begin position="656"/>
        <end position="682"/>
    </location>
</feature>
<dbReference type="InterPro" id="IPR013783">
    <property type="entry name" value="Ig-like_fold"/>
</dbReference>
<organism evidence="10">
    <name type="scientific">Ignavibacterium album</name>
    <dbReference type="NCBI Taxonomy" id="591197"/>
    <lineage>
        <taxon>Bacteria</taxon>
        <taxon>Pseudomonadati</taxon>
        <taxon>Ignavibacteriota</taxon>
        <taxon>Ignavibacteria</taxon>
        <taxon>Ignavibacteriales</taxon>
        <taxon>Ignavibacteriaceae</taxon>
        <taxon>Ignavibacterium</taxon>
    </lineage>
</organism>
<dbReference type="InterPro" id="IPR000209">
    <property type="entry name" value="Peptidase_S8/S53_dom"/>
</dbReference>
<protein>
    <submittedName>
        <fullName evidence="10">T9SS type A sorting domain-containing protein</fullName>
    </submittedName>
</protein>
<dbReference type="InterPro" id="IPR015500">
    <property type="entry name" value="Peptidase_S8_subtilisin-rel"/>
</dbReference>
<feature type="active site" description="Charge relay system" evidence="5 6">
    <location>
        <position position="234"/>
    </location>
</feature>
<dbReference type="PANTHER" id="PTHR43806">
    <property type="entry name" value="PEPTIDASE S8"/>
    <property type="match status" value="1"/>
</dbReference>
<evidence type="ECO:0000256" key="2">
    <source>
        <dbReference type="ARBA" id="ARBA00022670"/>
    </source>
</evidence>
<dbReference type="Pfam" id="PF06119">
    <property type="entry name" value="NIDO"/>
    <property type="match status" value="1"/>
</dbReference>
<evidence type="ECO:0000259" key="9">
    <source>
        <dbReference type="PROSITE" id="PS50853"/>
    </source>
</evidence>
<dbReference type="Pfam" id="PF18962">
    <property type="entry name" value="Por_Secre_tail"/>
    <property type="match status" value="1"/>
</dbReference>
<feature type="active site" description="Charge relay system" evidence="5 6">
    <location>
        <position position="193"/>
    </location>
</feature>
<keyword evidence="3 6" id="KW-0378">Hydrolase</keyword>
<evidence type="ECO:0000256" key="6">
    <source>
        <dbReference type="PROSITE-ProRule" id="PRU01240"/>
    </source>
</evidence>
<dbReference type="GO" id="GO:0007160">
    <property type="term" value="P:cell-matrix adhesion"/>
    <property type="evidence" value="ECO:0007669"/>
    <property type="project" value="InterPro"/>
</dbReference>
<comment type="similarity">
    <text evidence="1 6">Belongs to the peptidase S8 family.</text>
</comment>
<reference evidence="10" key="1">
    <citation type="journal article" date="2020" name="mSystems">
        <title>Genome- and Community-Level Interaction Insights into Carbon Utilization and Element Cycling Functions of Hydrothermarchaeota in Hydrothermal Sediment.</title>
        <authorList>
            <person name="Zhou Z."/>
            <person name="Liu Y."/>
            <person name="Xu W."/>
            <person name="Pan J."/>
            <person name="Luo Z.H."/>
            <person name="Li M."/>
        </authorList>
    </citation>
    <scope>NUCLEOTIDE SEQUENCE [LARGE SCALE GENOMIC DNA]</scope>
    <source>
        <strain evidence="10">SpSt-500</strain>
    </source>
</reference>
<dbReference type="GO" id="GO:0046872">
    <property type="term" value="F:metal ion binding"/>
    <property type="evidence" value="ECO:0007669"/>
    <property type="project" value="InterPro"/>
</dbReference>
<proteinExistence type="inferred from homology"/>
<evidence type="ECO:0000256" key="5">
    <source>
        <dbReference type="PIRSR" id="PIRSR615500-1"/>
    </source>
</evidence>
<dbReference type="SUPFAM" id="SSF52743">
    <property type="entry name" value="Subtilisin-like"/>
    <property type="match status" value="1"/>
</dbReference>
<feature type="chain" id="PRO_5032845809" evidence="8">
    <location>
        <begin position="26"/>
        <end position="1132"/>
    </location>
</feature>
<dbReference type="InterPro" id="IPR023828">
    <property type="entry name" value="Peptidase_S8_Ser-AS"/>
</dbReference>
<evidence type="ECO:0000256" key="4">
    <source>
        <dbReference type="ARBA" id="ARBA00022825"/>
    </source>
</evidence>
<evidence type="ECO:0000313" key="10">
    <source>
        <dbReference type="EMBL" id="HGT46840.1"/>
    </source>
</evidence>
<dbReference type="Gene3D" id="3.40.50.200">
    <property type="entry name" value="Peptidase S8/S53 domain"/>
    <property type="match status" value="1"/>
</dbReference>
<dbReference type="PROSITE" id="PS51892">
    <property type="entry name" value="SUBTILASE"/>
    <property type="match status" value="1"/>
</dbReference>
<dbReference type="GO" id="GO:0006508">
    <property type="term" value="P:proteolysis"/>
    <property type="evidence" value="ECO:0007669"/>
    <property type="project" value="UniProtKB-KW"/>
</dbReference>
<name>A0A832G6B3_9BACT</name>
<evidence type="ECO:0000256" key="1">
    <source>
        <dbReference type="ARBA" id="ARBA00011073"/>
    </source>
</evidence>
<dbReference type="Gene3D" id="2.60.40.10">
    <property type="entry name" value="Immunoglobulins"/>
    <property type="match status" value="2"/>
</dbReference>
<dbReference type="AlphaFoldDB" id="A0A832G6B3"/>
<feature type="active site" description="Charge relay system" evidence="5 6">
    <location>
        <position position="423"/>
    </location>
</feature>
<dbReference type="Pfam" id="PF00082">
    <property type="entry name" value="Peptidase_S8"/>
    <property type="match status" value="1"/>
</dbReference>
<dbReference type="InterPro" id="IPR003961">
    <property type="entry name" value="FN3_dom"/>
</dbReference>
<dbReference type="CDD" id="cd00063">
    <property type="entry name" value="FN3"/>
    <property type="match status" value="1"/>
</dbReference>
<dbReference type="GO" id="GO:0004252">
    <property type="term" value="F:serine-type endopeptidase activity"/>
    <property type="evidence" value="ECO:0007669"/>
    <property type="project" value="UniProtKB-UniRule"/>
</dbReference>
<dbReference type="PROSITE" id="PS00138">
    <property type="entry name" value="SUBTILASE_SER"/>
    <property type="match status" value="1"/>
</dbReference>
<evidence type="ECO:0000256" key="7">
    <source>
        <dbReference type="SAM" id="MobiDB-lite"/>
    </source>
</evidence>
<dbReference type="PROSITE" id="PS50853">
    <property type="entry name" value="FN3"/>
    <property type="match status" value="1"/>
</dbReference>
<keyword evidence="4 6" id="KW-0720">Serine protease</keyword>
<feature type="signal peptide" evidence="8">
    <location>
        <begin position="1"/>
        <end position="25"/>
    </location>
</feature>
<dbReference type="InterPro" id="IPR003886">
    <property type="entry name" value="NIDO_dom"/>
</dbReference>
<dbReference type="InterPro" id="IPR050131">
    <property type="entry name" value="Peptidase_S8_subtilisin-like"/>
</dbReference>
<dbReference type="InterPro" id="IPR036116">
    <property type="entry name" value="FN3_sf"/>
</dbReference>
<feature type="compositionally biased region" description="Basic and acidic residues" evidence="7">
    <location>
        <begin position="667"/>
        <end position="679"/>
    </location>
</feature>
<dbReference type="GO" id="GO:0003993">
    <property type="term" value="F:acid phosphatase activity"/>
    <property type="evidence" value="ECO:0007669"/>
    <property type="project" value="InterPro"/>
</dbReference>
<dbReference type="EMBL" id="DSVI01000004">
    <property type="protein sequence ID" value="HGT46840.1"/>
    <property type="molecule type" value="Genomic_DNA"/>
</dbReference>
<keyword evidence="2 6" id="KW-0645">Protease</keyword>
<dbReference type="Gene3D" id="2.60.40.4070">
    <property type="match status" value="1"/>
</dbReference>
<comment type="caution">
    <text evidence="10">The sequence shown here is derived from an EMBL/GenBank/DDBJ whole genome shotgun (WGS) entry which is preliminary data.</text>
</comment>
<dbReference type="InterPro" id="IPR036852">
    <property type="entry name" value="Peptidase_S8/S53_dom_sf"/>
</dbReference>
<dbReference type="PRINTS" id="PR00723">
    <property type="entry name" value="SUBTILISIN"/>
</dbReference>
<evidence type="ECO:0000256" key="3">
    <source>
        <dbReference type="ARBA" id="ARBA00022801"/>
    </source>
</evidence>
<gene>
    <name evidence="10" type="ORF">ENS56_02265</name>
</gene>
<feature type="domain" description="Fibronectin type-III" evidence="9">
    <location>
        <begin position="489"/>
        <end position="598"/>
    </location>
</feature>
<accession>A0A832G6B3</accession>
<dbReference type="InterPro" id="IPR026444">
    <property type="entry name" value="Secre_tail"/>
</dbReference>
<dbReference type="PANTHER" id="PTHR43806:SF67">
    <property type="entry name" value="EGF-LIKE DOMAIN-CONTAINING PROTEIN"/>
    <property type="match status" value="1"/>
</dbReference>
<dbReference type="InterPro" id="IPR015914">
    <property type="entry name" value="PAPs_N"/>
</dbReference>
<sequence>MRSNQVKKNALFLFVFLAFLATSLAQVEVSSRLQEAIQKAGPDDYVRALVLLRDQVDLLALDQRLYHEKATLERRAYEVITALQRKAQETQPNLLNYLQAKESAGEVFQYQSFWVSNLVMVEAKPNVLLELTSRMDIAQMDLDAILELDKPVEVSEGEVENTESVELGLRVIKADQLWAMGITGQGRLLMNIDTGVYPTHPALQHKWRGNHVPSNQAWFDPGGGTTTPSDCDGHGSHTMGTMVGRSLTTPDTVGVAIDAEWIAAKTICSSPHTSNSIAAFQWAMNPDGNPSTIDDMPDAISNSWYDPDVSNECTGIYKTTLDAVEAAGIAVVFSAGNSGPGASTITKPKNINTNEVNIFCVAAIDAVLYNGGNNNPIASFSSRGPSTCGGTGSLLIKPEVSAPGVSVRSSGTATGYNSLSGTSMASPHVAGAIALLKQFAPTLTGQQIKFALYNTAIDLGTAGEDNTYGTGLIDLVAAFMSLGTPDTIPPTTITDLQVTDPTSNSLRLTWSAPLDTSMGGVVQYDVRWALSPITDTTAFYAANPLTYPGVIGTPGSPQELLVTGLNFSTTYYFAIRSKDAWGNWSDVSNSPGGTTLAAPVISVSPSSMQKVLMPNTTVVDSVMISNVSSAASTLNFTVTLDNNTFPSEALEIKLVPKNPIQSEGNSDELKNPEKERKGMSIEGQGGPDLFGYRWIDSDEPNGPQYVWNDIVGAPGSVQITSWTGTLDDGYTTVPLGMTFPFYGNNYTQAYLSTNGFLSFTSLTSSYFTNGTIPNTALPNNIIAPFWDDLDGRTQGTVHYLQEPGKFTIQFTNWQKYSGTGSLTFQIVLYSSGKIMFYYNNMNATLNSATVGIENSTGTDGLQIAYNANYVHNTMAVKIEAAPEWLLNNIFSGMVYNGNSMAVRLTFKTEDYPLGSYSMDMIINSNDPLTPSITVPIQMEIVIPVELSLFEAKSERDNVVIKWQTATETNNQGFEVQRRLSGTESWTVAGYVSGKGTTTERQSYQYVDKQMKAGKYVYRLKQIDLDGTIEYSQEIEVEVSVPEEYVLYQNYPNPFNPATTIEFSLPEKSEVVLSIYNSLGEKVREIVNGSMEAGYQRVVFDARELPSGTYVYQINAKGSTKSFIQSKKMALVK</sequence>